<dbReference type="InterPro" id="IPR025874">
    <property type="entry name" value="DZR"/>
</dbReference>
<evidence type="ECO:0000313" key="6">
    <source>
        <dbReference type="Proteomes" id="UP000191901"/>
    </source>
</evidence>
<evidence type="ECO:0000313" key="5">
    <source>
        <dbReference type="EMBL" id="ASC69408.1"/>
    </source>
</evidence>
<dbReference type="Pfam" id="PF12773">
    <property type="entry name" value="DZR"/>
    <property type="match status" value="1"/>
</dbReference>
<dbReference type="InterPro" id="IPR043504">
    <property type="entry name" value="Peptidase_S1_PA_chymotrypsin"/>
</dbReference>
<evidence type="ECO:0000256" key="2">
    <source>
        <dbReference type="ARBA" id="ARBA00022670"/>
    </source>
</evidence>
<sequence length="284" mass="30880">MEVMPKQYQPQDLFEIVADTVISIKTKDGSGSGVIFNKNGIAVTNRHVVDTNTKALVGLRNGDKFIGKVIRSYSDIDLAFVKFDLTKSSLLRSSLIFSGEDFSPCCQRKLKVGEPVFAIGHPMGLDYTLTQGIISSIERTIEAAKFIQIDVSINPGNSGGALYTAYGELAGINTMGYVNSEHLNFAIPIDEVVKRYSTWLEEEAKGFTRYCAVCGFSSIDDKYCENCGASLKRDSSQEDDFLSKSDLAEDVKMSMKSDALATCKACGTSVSSSLKYCSTCGSTL</sequence>
<dbReference type="Gene3D" id="2.40.10.10">
    <property type="entry name" value="Trypsin-like serine proteases"/>
    <property type="match status" value="2"/>
</dbReference>
<dbReference type="EMBL" id="CP021983">
    <property type="protein sequence ID" value="ASC69408.1"/>
    <property type="molecule type" value="Genomic_DNA"/>
</dbReference>
<evidence type="ECO:0000259" key="4">
    <source>
        <dbReference type="Pfam" id="PF12773"/>
    </source>
</evidence>
<dbReference type="Proteomes" id="UP000191901">
    <property type="component" value="Chromosome"/>
</dbReference>
<evidence type="ECO:0000256" key="3">
    <source>
        <dbReference type="ARBA" id="ARBA00022801"/>
    </source>
</evidence>
<dbReference type="AlphaFoldDB" id="A0A1Z3HGP1"/>
<dbReference type="PANTHER" id="PTHR43343">
    <property type="entry name" value="PEPTIDASE S12"/>
    <property type="match status" value="1"/>
</dbReference>
<dbReference type="PANTHER" id="PTHR43343:SF3">
    <property type="entry name" value="PROTEASE DO-LIKE 8, CHLOROPLASTIC"/>
    <property type="match status" value="1"/>
</dbReference>
<evidence type="ECO:0000256" key="1">
    <source>
        <dbReference type="ARBA" id="ARBA00010541"/>
    </source>
</evidence>
<keyword evidence="2 5" id="KW-0645">Protease</keyword>
<keyword evidence="6" id="KW-1185">Reference proteome</keyword>
<reference evidence="5 6" key="1">
    <citation type="journal article" date="2016" name="Biochim. Biophys. Acta">
        <title>Characterization of red-shifted phycobilisomes isolated from the chlorophyll f-containing cyanobacterium Halomicronema hongdechloris.</title>
        <authorList>
            <person name="Li Y."/>
            <person name="Lin Y."/>
            <person name="Garvey C.J."/>
            <person name="Birch D."/>
            <person name="Corkery R.W."/>
            <person name="Loughlin P.C."/>
            <person name="Scheer H."/>
            <person name="Willows R.D."/>
            <person name="Chen M."/>
        </authorList>
    </citation>
    <scope>NUCLEOTIDE SEQUENCE [LARGE SCALE GENOMIC DNA]</scope>
    <source>
        <strain evidence="5 6">C2206</strain>
    </source>
</reference>
<dbReference type="SUPFAM" id="SSF50494">
    <property type="entry name" value="Trypsin-like serine proteases"/>
    <property type="match status" value="1"/>
</dbReference>
<dbReference type="InterPro" id="IPR051201">
    <property type="entry name" value="Chloro_Bact_Ser_Proteases"/>
</dbReference>
<proteinExistence type="inferred from homology"/>
<dbReference type="PRINTS" id="PR00834">
    <property type="entry name" value="PROTEASES2C"/>
</dbReference>
<dbReference type="RefSeq" id="WP_080814167.1">
    <property type="nucleotide sequence ID" value="NZ_CP021983.2"/>
</dbReference>
<organism evidence="5 6">
    <name type="scientific">Halomicronema hongdechloris C2206</name>
    <dbReference type="NCBI Taxonomy" id="1641165"/>
    <lineage>
        <taxon>Bacteria</taxon>
        <taxon>Bacillati</taxon>
        <taxon>Cyanobacteriota</taxon>
        <taxon>Cyanophyceae</taxon>
        <taxon>Nodosilineales</taxon>
        <taxon>Nodosilineaceae</taxon>
        <taxon>Halomicronema</taxon>
    </lineage>
</organism>
<gene>
    <name evidence="5" type="primary">hhoA_1</name>
    <name evidence="5" type="ORF">XM38_003350</name>
</gene>
<dbReference type="InterPro" id="IPR009003">
    <property type="entry name" value="Peptidase_S1_PA"/>
</dbReference>
<dbReference type="GO" id="GO:0004252">
    <property type="term" value="F:serine-type endopeptidase activity"/>
    <property type="evidence" value="ECO:0007669"/>
    <property type="project" value="InterPro"/>
</dbReference>
<comment type="similarity">
    <text evidence="1">Belongs to the peptidase S1C family.</text>
</comment>
<keyword evidence="3" id="KW-0378">Hydrolase</keyword>
<dbReference type="InterPro" id="IPR001940">
    <property type="entry name" value="Peptidase_S1C"/>
</dbReference>
<dbReference type="GO" id="GO:0006508">
    <property type="term" value="P:proteolysis"/>
    <property type="evidence" value="ECO:0007669"/>
    <property type="project" value="UniProtKB-KW"/>
</dbReference>
<protein>
    <submittedName>
        <fullName evidence="5">Serine protease HhoA</fullName>
    </submittedName>
</protein>
<accession>A0A1Z3HGP1</accession>
<name>A0A1Z3HGP1_9CYAN</name>
<dbReference type="OrthoDB" id="9807133at2"/>
<dbReference type="KEGG" id="hhg:XM38_003350"/>
<dbReference type="Pfam" id="PF13365">
    <property type="entry name" value="Trypsin_2"/>
    <property type="match status" value="1"/>
</dbReference>
<feature type="domain" description="DZANK-type" evidence="4">
    <location>
        <begin position="211"/>
        <end position="281"/>
    </location>
</feature>